<keyword evidence="2" id="KW-0479">Metal-binding</keyword>
<dbReference type="AlphaFoldDB" id="H1DFC1"/>
<evidence type="ECO:0000259" key="6">
    <source>
        <dbReference type="Pfam" id="PF16188"/>
    </source>
</evidence>
<dbReference type="Pfam" id="PF16188">
    <property type="entry name" value="Peptidase_M24_C"/>
    <property type="match status" value="1"/>
</dbReference>
<name>H1DFC1_9BACT</name>
<dbReference type="Pfam" id="PF00557">
    <property type="entry name" value="Peptidase_M24"/>
    <property type="match status" value="1"/>
</dbReference>
<dbReference type="HOGENOM" id="CLU_011781_2_4_10"/>
<dbReference type="InterPro" id="IPR000587">
    <property type="entry name" value="Creatinase_N"/>
</dbReference>
<proteinExistence type="inferred from homology"/>
<dbReference type="InterPro" id="IPR033740">
    <property type="entry name" value="Pept_M24B"/>
</dbReference>
<dbReference type="InterPro" id="IPR036005">
    <property type="entry name" value="Creatinase/aminopeptidase-like"/>
</dbReference>
<sequence>MTIKEKLAALREIMDREGLDAYIVSGIDPHNSEYLPEAWQQRKWISGFTGSYGTVVVTQEEAGLWTDTRYFIQAEKELQGSGIHMHKLRVPEAVDYPEWLNDTLAPESRVGIDSFCMTVGDIERLNRVFASKQIRVVEKTDLLGEIWLDRPALPEAAVFLLDAKYTGLTTKQKIQSVRDYLKEKKADALLLSCLDEIAWLYNIRGKDIPYNPVVISYALVSAERAWLFVKPAKIPAEVKQALEEAGVEIRDYHHLFLFLEEWKDKKKFCLDTSTLNFAVYNKIAASHEIITGRSPVVLWKALKNPTEIAGFRKACQQDGIAMTRFFYWLEQQVGKRTISETEAAEKLTALRKENPDYISDSFHTISAYGPNAALPHYSAVPGKDTLLQPKGLYLVDSGAQYWYGTTDITRTVPLGELTALEKEDYTLVLKGMIALSRCIFLQGTSGANIDIVARQPLWDHFRNFGHGTGHGIGHVLCVHEGPQDIRQTWKDQPLLPGMVTSDEPGIYRENFHGVRHENITVCCRLRENEFGIWLGFETLTLCYFDTSALLPELLNEEEKKWLNAYHHSVYKQISPYLCPQEAEWLQKKTKEI</sequence>
<evidence type="ECO:0000256" key="1">
    <source>
        <dbReference type="ARBA" id="ARBA00008766"/>
    </source>
</evidence>
<dbReference type="SUPFAM" id="SSF55920">
    <property type="entry name" value="Creatinase/aminopeptidase"/>
    <property type="match status" value="1"/>
</dbReference>
<dbReference type="InterPro" id="IPR032416">
    <property type="entry name" value="Peptidase_M24_C"/>
</dbReference>
<dbReference type="Gene3D" id="3.40.350.10">
    <property type="entry name" value="Creatinase/prolidase N-terminal domain"/>
    <property type="match status" value="2"/>
</dbReference>
<keyword evidence="3" id="KW-0378">Hydrolase</keyword>
<dbReference type="CDD" id="cd01085">
    <property type="entry name" value="APP"/>
    <property type="match status" value="1"/>
</dbReference>
<dbReference type="FunFam" id="3.90.230.10:FF:000009">
    <property type="entry name" value="xaa-Pro aminopeptidase 2"/>
    <property type="match status" value="1"/>
</dbReference>
<gene>
    <name evidence="7" type="ORF">HMPREF9449_00957</name>
</gene>
<keyword evidence="8" id="KW-1185">Reference proteome</keyword>
<dbReference type="STRING" id="742817.HMPREF9449_00957"/>
<dbReference type="GO" id="GO:0005737">
    <property type="term" value="C:cytoplasm"/>
    <property type="evidence" value="ECO:0007669"/>
    <property type="project" value="UniProtKB-ARBA"/>
</dbReference>
<evidence type="ECO:0008006" key="9">
    <source>
        <dbReference type="Google" id="ProtNLM"/>
    </source>
</evidence>
<dbReference type="RefSeq" id="WP_009136105.1">
    <property type="nucleotide sequence ID" value="NZ_JH594596.1"/>
</dbReference>
<dbReference type="PANTHER" id="PTHR43763">
    <property type="entry name" value="XAA-PRO AMINOPEPTIDASE 1"/>
    <property type="match status" value="1"/>
</dbReference>
<dbReference type="EMBL" id="ADMC01000015">
    <property type="protein sequence ID" value="EHP48914.1"/>
    <property type="molecule type" value="Genomic_DNA"/>
</dbReference>
<dbReference type="InterPro" id="IPR029149">
    <property type="entry name" value="Creatin/AminoP/Spt16_N"/>
</dbReference>
<dbReference type="GeneID" id="98068550"/>
<evidence type="ECO:0000256" key="3">
    <source>
        <dbReference type="ARBA" id="ARBA00022801"/>
    </source>
</evidence>
<reference evidence="7 8" key="1">
    <citation type="submission" date="2012-01" db="EMBL/GenBank/DDBJ databases">
        <title>The Genome Sequence of Odoribacter laneus YIT 12061.</title>
        <authorList>
            <consortium name="The Broad Institute Genome Sequencing Platform"/>
            <person name="Earl A."/>
            <person name="Ward D."/>
            <person name="Feldgarden M."/>
            <person name="Gevers D."/>
            <person name="Morotomi M."/>
            <person name="Young S.K."/>
            <person name="Zeng Q."/>
            <person name="Gargeya S."/>
            <person name="Fitzgerald M."/>
            <person name="Haas B."/>
            <person name="Abouelleil A."/>
            <person name="Alvarado L."/>
            <person name="Arachchi H.M."/>
            <person name="Berlin A."/>
            <person name="Chapman S.B."/>
            <person name="Gearin G."/>
            <person name="Goldberg J."/>
            <person name="Griggs A."/>
            <person name="Gujja S."/>
            <person name="Hansen M."/>
            <person name="Heiman D."/>
            <person name="Howarth C."/>
            <person name="Larimer J."/>
            <person name="Lui A."/>
            <person name="MacDonald P.J.P."/>
            <person name="McCowen C."/>
            <person name="Montmayeur A."/>
            <person name="Murphy C."/>
            <person name="Neiman D."/>
            <person name="Pearson M."/>
            <person name="Priest M."/>
            <person name="Roberts A."/>
            <person name="Saif S."/>
            <person name="Shea T."/>
            <person name="Sisk P."/>
            <person name="Stolte C."/>
            <person name="Sykes S."/>
            <person name="Wortman J."/>
            <person name="Nusbaum C."/>
            <person name="Birren B."/>
        </authorList>
    </citation>
    <scope>NUCLEOTIDE SEQUENCE [LARGE SCALE GENOMIC DNA]</scope>
    <source>
        <strain evidence="7 8">YIT 12061</strain>
    </source>
</reference>
<feature type="domain" description="Creatinase N-terminal" evidence="5">
    <location>
        <begin position="7"/>
        <end position="133"/>
    </location>
</feature>
<protein>
    <recommendedName>
        <fullName evidence="9">Peptidase M24 domain-containing protein</fullName>
    </recommendedName>
</protein>
<evidence type="ECO:0000259" key="5">
    <source>
        <dbReference type="Pfam" id="PF01321"/>
    </source>
</evidence>
<dbReference type="eggNOG" id="COG0006">
    <property type="taxonomic scope" value="Bacteria"/>
</dbReference>
<comment type="similarity">
    <text evidence="1">Belongs to the peptidase M24B family.</text>
</comment>
<dbReference type="Pfam" id="PF01321">
    <property type="entry name" value="Creatinase_N"/>
    <property type="match status" value="1"/>
</dbReference>
<dbReference type="GO" id="GO:0070006">
    <property type="term" value="F:metalloaminopeptidase activity"/>
    <property type="evidence" value="ECO:0007669"/>
    <property type="project" value="InterPro"/>
</dbReference>
<dbReference type="Pfam" id="PF16189">
    <property type="entry name" value="Creatinase_N_2"/>
    <property type="match status" value="1"/>
</dbReference>
<comment type="caution">
    <text evidence="7">The sequence shown here is derived from an EMBL/GenBank/DDBJ whole genome shotgun (WGS) entry which is preliminary data.</text>
</comment>
<feature type="domain" description="Peptidase M24" evidence="4">
    <location>
        <begin position="310"/>
        <end position="521"/>
    </location>
</feature>
<dbReference type="GO" id="GO:0046872">
    <property type="term" value="F:metal ion binding"/>
    <property type="evidence" value="ECO:0007669"/>
    <property type="project" value="UniProtKB-KW"/>
</dbReference>
<evidence type="ECO:0000259" key="4">
    <source>
        <dbReference type="Pfam" id="PF00557"/>
    </source>
</evidence>
<dbReference type="PATRIC" id="fig|742817.3.peg.1015"/>
<dbReference type="PANTHER" id="PTHR43763:SF6">
    <property type="entry name" value="XAA-PRO AMINOPEPTIDASE 1"/>
    <property type="match status" value="1"/>
</dbReference>
<evidence type="ECO:0000313" key="7">
    <source>
        <dbReference type="EMBL" id="EHP48914.1"/>
    </source>
</evidence>
<dbReference type="Gene3D" id="3.90.230.10">
    <property type="entry name" value="Creatinase/methionine aminopeptidase superfamily"/>
    <property type="match status" value="1"/>
</dbReference>
<dbReference type="InterPro" id="IPR000994">
    <property type="entry name" value="Pept_M24"/>
</dbReference>
<organism evidence="7 8">
    <name type="scientific">Odoribacter laneus YIT 12061</name>
    <dbReference type="NCBI Taxonomy" id="742817"/>
    <lineage>
        <taxon>Bacteria</taxon>
        <taxon>Pseudomonadati</taxon>
        <taxon>Bacteroidota</taxon>
        <taxon>Bacteroidia</taxon>
        <taxon>Bacteroidales</taxon>
        <taxon>Odoribacteraceae</taxon>
        <taxon>Odoribacter</taxon>
    </lineage>
</organism>
<accession>H1DFC1</accession>
<dbReference type="InterPro" id="IPR050422">
    <property type="entry name" value="X-Pro_aminopeptidase_P"/>
</dbReference>
<feature type="domain" description="Peptidase M24 C-terminal" evidence="6">
    <location>
        <begin position="533"/>
        <end position="592"/>
    </location>
</feature>
<dbReference type="SUPFAM" id="SSF53092">
    <property type="entry name" value="Creatinase/prolidase N-terminal domain"/>
    <property type="match status" value="1"/>
</dbReference>
<dbReference type="Proteomes" id="UP000004892">
    <property type="component" value="Unassembled WGS sequence"/>
</dbReference>
<evidence type="ECO:0000313" key="8">
    <source>
        <dbReference type="Proteomes" id="UP000004892"/>
    </source>
</evidence>
<evidence type="ECO:0000256" key="2">
    <source>
        <dbReference type="ARBA" id="ARBA00022723"/>
    </source>
</evidence>